<dbReference type="InterPro" id="IPR025110">
    <property type="entry name" value="AMP-bd_C"/>
</dbReference>
<dbReference type="SUPFAM" id="SSF56801">
    <property type="entry name" value="Acetyl-CoA synthetase-like"/>
    <property type="match status" value="1"/>
</dbReference>
<evidence type="ECO:0000313" key="3">
    <source>
        <dbReference type="EMBL" id="OCB42495.1"/>
    </source>
</evidence>
<dbReference type="RefSeq" id="WP_065475539.1">
    <property type="nucleotide sequence ID" value="NZ_MBEA01000257.1"/>
</dbReference>
<proteinExistence type="predicted"/>
<evidence type="ECO:0000313" key="4">
    <source>
        <dbReference type="Proteomes" id="UP000092683"/>
    </source>
</evidence>
<dbReference type="Pfam" id="PF00501">
    <property type="entry name" value="AMP-binding"/>
    <property type="match status" value="1"/>
</dbReference>
<comment type="caution">
    <text evidence="3">The sequence shown here is derived from an EMBL/GenBank/DDBJ whole genome shotgun (WGS) entry which is preliminary data.</text>
</comment>
<organism evidence="3 4">
    <name type="scientific">Mycobacterium malmoense</name>
    <dbReference type="NCBI Taxonomy" id="1780"/>
    <lineage>
        <taxon>Bacteria</taxon>
        <taxon>Bacillati</taxon>
        <taxon>Actinomycetota</taxon>
        <taxon>Actinomycetes</taxon>
        <taxon>Mycobacteriales</taxon>
        <taxon>Mycobacteriaceae</taxon>
        <taxon>Mycobacterium</taxon>
    </lineage>
</organism>
<dbReference type="NCBIfam" id="NF005863">
    <property type="entry name" value="PRK07798.1"/>
    <property type="match status" value="1"/>
</dbReference>
<evidence type="ECO:0000259" key="2">
    <source>
        <dbReference type="Pfam" id="PF13193"/>
    </source>
</evidence>
<dbReference type="Proteomes" id="UP000092683">
    <property type="component" value="Unassembled WGS sequence"/>
</dbReference>
<accession>A0A1B9CJU0</accession>
<dbReference type="InterPro" id="IPR000873">
    <property type="entry name" value="AMP-dep_synth/lig_dom"/>
</dbReference>
<feature type="domain" description="AMP-binding enzyme C-terminal" evidence="2">
    <location>
        <begin position="447"/>
        <end position="522"/>
    </location>
</feature>
<protein>
    <submittedName>
        <fullName evidence="3">Acyl-CoA synthetase</fullName>
    </submittedName>
</protein>
<dbReference type="InterPro" id="IPR042099">
    <property type="entry name" value="ANL_N_sf"/>
</dbReference>
<dbReference type="InterPro" id="IPR045851">
    <property type="entry name" value="AMP-bd_C_sf"/>
</dbReference>
<dbReference type="Gene3D" id="3.40.50.12780">
    <property type="entry name" value="N-terminal domain of ligase-like"/>
    <property type="match status" value="1"/>
</dbReference>
<dbReference type="PROSITE" id="PS00455">
    <property type="entry name" value="AMP_BINDING"/>
    <property type="match status" value="1"/>
</dbReference>
<dbReference type="EMBL" id="MBEE01000275">
    <property type="protein sequence ID" value="OCB42495.1"/>
    <property type="molecule type" value="Genomic_DNA"/>
</dbReference>
<dbReference type="AlphaFoldDB" id="A0A1B9CJU0"/>
<sequence length="555" mass="60258">MSEWTVGAVLDAIADVVPDRLMTVCADRKSTFAESARRTNRLANYLDGKGFGVYAAREALQRWECGQDRIALLMYNDLYPDMVIGCLKARTVPVNVNHHYSPREIRDLLDYVRPRGIIYHRSLGARFADVLPPAGTELLISIDDGSAAPELPKAVSLDDALAAAGPDRADAGSPDDLIMMCTGGTTGRPKGVLWRQSDMYVSSMVGADHASVAEIHAKVAGGGQPWFAVSPLMHAAGMWTAFSALCAGLPVVLYDDRNKLDVRSVWETAEREKVGMMTMVGDAYAGPLIAELRTRSYDLSSLHAIGTGGAATNAKHKRALMECLPHITIIEGYGSSESGNMAFGHSREGNASDTFQPRDGATVVSADRSRFLRPGEPEVGWAARTGRIPLGYFGDAEATERTFPEIEGRRVVIPGDRASLERDGTIRLLGRDSLVVNTGGEKVFVEEVEEVLRAQPGVVDALVVGRPSERWGEEVVALVATDPDAHVSRDALHHACTTQLAHFKAPKAFLFVERIERLGNGKPNYRWAREQAGQQVPVIELVPSDPQGSHDHQSD</sequence>
<name>A0A1B9CJU0_MYCMA</name>
<feature type="domain" description="AMP-dependent synthetase/ligase" evidence="1">
    <location>
        <begin position="14"/>
        <end position="343"/>
    </location>
</feature>
<dbReference type="PANTHER" id="PTHR43767:SF1">
    <property type="entry name" value="NONRIBOSOMAL PEPTIDE SYNTHASE PES1 (EUROFUNG)-RELATED"/>
    <property type="match status" value="1"/>
</dbReference>
<reference evidence="3 4" key="1">
    <citation type="submission" date="2016-06" db="EMBL/GenBank/DDBJ databases">
        <authorList>
            <person name="Kjaerup R.B."/>
            <person name="Dalgaard T.S."/>
            <person name="Juul-Madsen H.R."/>
        </authorList>
    </citation>
    <scope>NUCLEOTIDE SEQUENCE [LARGE SCALE GENOMIC DNA]</scope>
    <source>
        <strain evidence="3 4">E3012</strain>
    </source>
</reference>
<gene>
    <name evidence="3" type="ORF">A5677_07700</name>
</gene>
<dbReference type="InterPro" id="IPR050237">
    <property type="entry name" value="ATP-dep_AMP-bd_enzyme"/>
</dbReference>
<dbReference type="PANTHER" id="PTHR43767">
    <property type="entry name" value="LONG-CHAIN-FATTY-ACID--COA LIGASE"/>
    <property type="match status" value="1"/>
</dbReference>
<dbReference type="Pfam" id="PF13193">
    <property type="entry name" value="AMP-binding_C"/>
    <property type="match status" value="1"/>
</dbReference>
<evidence type="ECO:0000259" key="1">
    <source>
        <dbReference type="Pfam" id="PF00501"/>
    </source>
</evidence>
<dbReference type="OrthoDB" id="3443462at2"/>
<dbReference type="Gene3D" id="3.30.300.30">
    <property type="match status" value="1"/>
</dbReference>
<dbReference type="InterPro" id="IPR020845">
    <property type="entry name" value="AMP-binding_CS"/>
</dbReference>
<dbReference type="GO" id="GO:0016878">
    <property type="term" value="F:acid-thiol ligase activity"/>
    <property type="evidence" value="ECO:0007669"/>
    <property type="project" value="UniProtKB-ARBA"/>
</dbReference>